<feature type="transmembrane region" description="Helical" evidence="1">
    <location>
        <begin position="89"/>
        <end position="107"/>
    </location>
</feature>
<dbReference type="AlphaFoldDB" id="A0A3P5YTZ9"/>
<proteinExistence type="predicted"/>
<name>A0A3P5YTZ9_BRACM</name>
<organism evidence="3">
    <name type="scientific">Brassica campestris</name>
    <name type="common">Field mustard</name>
    <dbReference type="NCBI Taxonomy" id="3711"/>
    <lineage>
        <taxon>Eukaryota</taxon>
        <taxon>Viridiplantae</taxon>
        <taxon>Streptophyta</taxon>
        <taxon>Embryophyta</taxon>
        <taxon>Tracheophyta</taxon>
        <taxon>Spermatophyta</taxon>
        <taxon>Magnoliopsida</taxon>
        <taxon>eudicotyledons</taxon>
        <taxon>Gunneridae</taxon>
        <taxon>Pentapetalae</taxon>
        <taxon>rosids</taxon>
        <taxon>malvids</taxon>
        <taxon>Brassicales</taxon>
        <taxon>Brassicaceae</taxon>
        <taxon>Brassiceae</taxon>
        <taxon>Brassica</taxon>
    </lineage>
</organism>
<evidence type="ECO:0000256" key="1">
    <source>
        <dbReference type="SAM" id="Phobius"/>
    </source>
</evidence>
<evidence type="ECO:0000313" key="3">
    <source>
        <dbReference type="EMBL" id="VDC71256.1"/>
    </source>
</evidence>
<feature type="non-terminal residue" evidence="3">
    <location>
        <position position="1"/>
    </location>
</feature>
<dbReference type="Gramene" id="A05p21840.2_BraZ1">
    <property type="protein sequence ID" value="A05p21840.2_BraZ1.CDS"/>
    <property type="gene ID" value="A05g21840.2_BraZ1"/>
</dbReference>
<accession>A0A3P5YTZ9</accession>
<keyword evidence="1" id="KW-0812">Transmembrane</keyword>
<dbReference type="Proteomes" id="UP000694005">
    <property type="component" value="Chromosome A05"/>
</dbReference>
<dbReference type="EMBL" id="LR031570">
    <property type="protein sequence ID" value="VDC71256.1"/>
    <property type="molecule type" value="Genomic_DNA"/>
</dbReference>
<keyword evidence="1" id="KW-1133">Transmembrane helix</keyword>
<dbReference type="EMBL" id="LS974621">
    <property type="protein sequence ID" value="CAG7875663.1"/>
    <property type="molecule type" value="Genomic_DNA"/>
</dbReference>
<sequence>DLQRSPLRRFSDEALPSKSSTIPSPTKLCRFSLRRLAVRRFALHRPRSFSSEPLRSVILDLSLYVVIKIWTNGYSFLRLDNGTQKDLSSGSLMLMIYIFIDHFWMLFI</sequence>
<protein>
    <submittedName>
        <fullName evidence="2">Uncharacterized protein</fullName>
    </submittedName>
</protein>
<reference evidence="3" key="1">
    <citation type="submission" date="2018-11" db="EMBL/GenBank/DDBJ databases">
        <authorList>
            <consortium name="Genoscope - CEA"/>
            <person name="William W."/>
        </authorList>
    </citation>
    <scope>NUCLEOTIDE SEQUENCE</scope>
</reference>
<keyword evidence="1" id="KW-0472">Membrane</keyword>
<evidence type="ECO:0000313" key="2">
    <source>
        <dbReference type="EMBL" id="CAG7875663.1"/>
    </source>
</evidence>
<gene>
    <name evidence="3" type="ORF">BRAA05T20970Z</name>
    <name evidence="2" type="ORF">BRAPAZ1V2_A05P21840.2</name>
</gene>